<dbReference type="Proteomes" id="UP001172082">
    <property type="component" value="Unassembled WGS sequence"/>
</dbReference>
<protein>
    <submittedName>
        <fullName evidence="1">DUF4249 domain-containing protein</fullName>
    </submittedName>
</protein>
<accession>A0ABT8KU49</accession>
<evidence type="ECO:0000313" key="1">
    <source>
        <dbReference type="EMBL" id="MDN5203893.1"/>
    </source>
</evidence>
<sequence>MNGLLNKVGCLLLVSFGLLGCVEEFKLPRGSYQNVLVVDAMITDDGQPQVIKLSRTHRLDTNRIIVESGAEVSIIDNEENGYQFLELEPGQYFSNINNFVPKAGQTYMLQIRTTDGGFYQSAPVLMRTTPEIESINYALDSRPTNEPGVFQGGLQISVNTDDPDGKTANYLWKWEDVWEIHSAFDSQLEYDAETDTLFRREEMVFKCWKNSKSREILLATSSNLSSTKIVDFPLKFVPFNEPILRIKYSILVKQFSLSEESFTFWEHLKSTNETVGSLFDAQPFSVTGNIKNVNDPNEPVLGYFDAAELKQKRIFIPRSDLPEDVFIRSEFGWCGQTIENVPRDSLSDYGSYLIIQETFDENAFRFRYDIAPAACIDCRLQHAVNTKPDFWE</sequence>
<comment type="caution">
    <text evidence="1">The sequence shown here is derived from an EMBL/GenBank/DDBJ whole genome shotgun (WGS) entry which is preliminary data.</text>
</comment>
<proteinExistence type="predicted"/>
<gene>
    <name evidence="1" type="ORF">QQ008_21050</name>
</gene>
<dbReference type="Pfam" id="PF14054">
    <property type="entry name" value="DUF4249"/>
    <property type="match status" value="1"/>
</dbReference>
<evidence type="ECO:0000313" key="2">
    <source>
        <dbReference type="Proteomes" id="UP001172082"/>
    </source>
</evidence>
<dbReference type="RefSeq" id="WP_346753917.1">
    <property type="nucleotide sequence ID" value="NZ_JAUJEA010000009.1"/>
</dbReference>
<organism evidence="1 2">
    <name type="scientific">Splendidivirga corallicola</name>
    <dbReference type="NCBI Taxonomy" id="3051826"/>
    <lineage>
        <taxon>Bacteria</taxon>
        <taxon>Pseudomonadati</taxon>
        <taxon>Bacteroidota</taxon>
        <taxon>Cytophagia</taxon>
        <taxon>Cytophagales</taxon>
        <taxon>Splendidivirgaceae</taxon>
        <taxon>Splendidivirga</taxon>
    </lineage>
</organism>
<reference evidence="1" key="1">
    <citation type="submission" date="2023-06" db="EMBL/GenBank/DDBJ databases">
        <title>Genomic of Parafulvivirga corallium.</title>
        <authorList>
            <person name="Wang G."/>
        </authorList>
    </citation>
    <scope>NUCLEOTIDE SEQUENCE</scope>
    <source>
        <strain evidence="1">BMA10</strain>
    </source>
</reference>
<dbReference type="InterPro" id="IPR025345">
    <property type="entry name" value="DUF4249"/>
</dbReference>
<dbReference type="PROSITE" id="PS51257">
    <property type="entry name" value="PROKAR_LIPOPROTEIN"/>
    <property type="match status" value="1"/>
</dbReference>
<dbReference type="EMBL" id="JAUJEA010000009">
    <property type="protein sequence ID" value="MDN5203893.1"/>
    <property type="molecule type" value="Genomic_DNA"/>
</dbReference>
<name>A0ABT8KU49_9BACT</name>
<keyword evidence="2" id="KW-1185">Reference proteome</keyword>